<dbReference type="Proteomes" id="UP000636938">
    <property type="component" value="Unassembled WGS sequence"/>
</dbReference>
<accession>A0A8X8FTM9</accession>
<keyword evidence="8" id="KW-1185">Reference proteome</keyword>
<evidence type="ECO:0000256" key="1">
    <source>
        <dbReference type="ARBA" id="ARBA00004167"/>
    </source>
</evidence>
<evidence type="ECO:0000256" key="4">
    <source>
        <dbReference type="ARBA" id="ARBA00023136"/>
    </source>
</evidence>
<dbReference type="GO" id="GO:0097347">
    <property type="term" value="C:TAM protein secretion complex"/>
    <property type="evidence" value="ECO:0007669"/>
    <property type="project" value="TreeGrafter"/>
</dbReference>
<keyword evidence="2 5" id="KW-0812">Transmembrane</keyword>
<keyword evidence="3 5" id="KW-1133">Transmembrane helix</keyword>
<gene>
    <name evidence="7" type="ORF">H9654_10205</name>
</gene>
<proteinExistence type="predicted"/>
<feature type="transmembrane region" description="Helical" evidence="5">
    <location>
        <begin position="29"/>
        <end position="52"/>
    </location>
</feature>
<evidence type="ECO:0000256" key="5">
    <source>
        <dbReference type="SAM" id="Phobius"/>
    </source>
</evidence>
<organism evidence="7 8">
    <name type="scientific">Stenotrophomonas lacuserhaii</name>
    <dbReference type="NCBI Taxonomy" id="2760084"/>
    <lineage>
        <taxon>Bacteria</taxon>
        <taxon>Pseudomonadati</taxon>
        <taxon>Pseudomonadota</taxon>
        <taxon>Gammaproteobacteria</taxon>
        <taxon>Lysobacterales</taxon>
        <taxon>Lysobacteraceae</taxon>
        <taxon>Stenotrophomonas</taxon>
    </lineage>
</organism>
<dbReference type="EMBL" id="JACSQS010000009">
    <property type="protein sequence ID" value="MBD7954570.1"/>
    <property type="molecule type" value="Genomic_DNA"/>
</dbReference>
<dbReference type="RefSeq" id="WP_191770739.1">
    <property type="nucleotide sequence ID" value="NZ_JACSQS010000009.1"/>
</dbReference>
<keyword evidence="4 5" id="KW-0472">Membrane</keyword>
<evidence type="ECO:0000259" key="6">
    <source>
        <dbReference type="Pfam" id="PF04357"/>
    </source>
</evidence>
<dbReference type="GO" id="GO:0009306">
    <property type="term" value="P:protein secretion"/>
    <property type="evidence" value="ECO:0007669"/>
    <property type="project" value="InterPro"/>
</dbReference>
<evidence type="ECO:0000313" key="7">
    <source>
        <dbReference type="EMBL" id="MBD7954570.1"/>
    </source>
</evidence>
<reference evidence="7 8" key="1">
    <citation type="submission" date="2020-08" db="EMBL/GenBank/DDBJ databases">
        <title>A Genomic Blueprint of the Chicken Gut Microbiome.</title>
        <authorList>
            <person name="Gilroy R."/>
            <person name="Ravi A."/>
            <person name="Getino M."/>
            <person name="Pursley I."/>
            <person name="Horton D.L."/>
            <person name="Alikhan N.-F."/>
            <person name="Baker D."/>
            <person name="Gharbi K."/>
            <person name="Hall N."/>
            <person name="Watson M."/>
            <person name="Adriaenssens E.M."/>
            <person name="Foster-Nyarko E."/>
            <person name="Jarju S."/>
            <person name="Secka A."/>
            <person name="Antonio M."/>
            <person name="Oren A."/>
            <person name="Chaudhuri R."/>
            <person name="La Ragione R.M."/>
            <person name="Hildebrand F."/>
            <person name="Pallen M.J."/>
        </authorList>
    </citation>
    <scope>NUCLEOTIDE SEQUENCE [LARGE SCALE GENOMIC DNA]</scope>
    <source>
        <strain evidence="7 8">Sa5BUN4</strain>
    </source>
</reference>
<dbReference type="PANTHER" id="PTHR36985:SF1">
    <property type="entry name" value="TRANSLOCATION AND ASSEMBLY MODULE SUBUNIT TAMB"/>
    <property type="match status" value="1"/>
</dbReference>
<dbReference type="PANTHER" id="PTHR36985">
    <property type="entry name" value="TRANSLOCATION AND ASSEMBLY MODULE SUBUNIT TAMB"/>
    <property type="match status" value="1"/>
</dbReference>
<comment type="caution">
    <text evidence="7">The sequence shown here is derived from an EMBL/GenBank/DDBJ whole genome shotgun (WGS) entry which is preliminary data.</text>
</comment>
<dbReference type="Pfam" id="PF04357">
    <property type="entry name" value="TamB"/>
    <property type="match status" value="1"/>
</dbReference>
<name>A0A8X8FTM9_9GAMM</name>
<feature type="domain" description="Translocation and assembly module TamB C-terminal" evidence="6">
    <location>
        <begin position="952"/>
        <end position="1283"/>
    </location>
</feature>
<dbReference type="InterPro" id="IPR007452">
    <property type="entry name" value="TamB_C"/>
</dbReference>
<protein>
    <submittedName>
        <fullName evidence="7">Translocation/assembly module TamB</fullName>
    </submittedName>
</protein>
<sequence>MSTPTPTPPSAPNAQAPVPRRRFYRRRRFWAWSGVGVLGLVLVGLLAVYWLLQTVAGRDVLLAQVIARLPAGASFTWDKAEGPVAGPLTLHNVDFRYNDIHFHADRAHLEPDLRPLLGRKLLLDRLELDNATLNLAKSEAPFELPSWPDSLPQIEMPLAIQADVIQVNGLRVTTGGEPTIDIARIGGGLEIANGEFKANQLLVDSDMGNVRINGHYIPSDDYDTDLSATAILPAPRGRTPASVGLVARGNLGHMEVAVAGRAPEPLRAMLVFDGRTDPTWKASARTDALDVRLLTPALSASTLEPLTLDFTASGKGGSADLQGTAQLGEQKIELAPSKVQLEDQVLKVSPLVVKAFGGQVRLKGSADFREQGNQKLNFSVVANDLTYTPPADPNTAGGVAVPVTLREARMGLAGTLQAWAAIGTADIERDGQKAALQFDVRGNENAARIEQLQARTPGGTLEVEGNVAWAPQLQWDAKATLDAFDPGYFMPGWDGRLSGHLASTGRQLPVPANAPPGTAGVIEATVDLPSLKGRLRQRAVDAQGKFAVQGEQGEGQLKLAVGASRVTASGKVGDRLDIDARFEPLQLSDLLPGADGGLQGTVQIKGRRDAPDITADLVGSNLRWGDYAAEAISLKGRLPWSGDNGTLALQGRNVNAGMLLESLNVDAQGSVSNLRLTAHGRNDMGAVDLQGSVRQQGQQWRGKLESLRLAPQKGDPWVLRSASDFAINGSNYSLTETCLAPATGGALCVHANWPREGLVVRGDALPLTLVQPWLPPTSGRRIFLRGEVTMDAQIRPRGNAWEGNVEVRSAEGGVRLGDNARGELLKYDQFSIKLDMTPARIDGFLGMGFQGNGFVNAKVQTGWDASAPLNGELYLNMARLYWLELFSPDIVRPTGLIEGHVSLRGTRSQPLLGGEATLSDFKGEFPALGLTFEQGKGNFTAQPDGSAKITAQANSGKGTLYVDGGLSWFGDAQPLQLHIHGDNVLLSNTSELRVVANPNLDFTLAGTTMQLKGEVLVPEADIDLERLDRGTSVSSDVVVLDPVDPEETASSPLDMDLTVSLGDNVKMAGFGLKGALTGKMQVWAKPGREMTANGGLEVSGRYKAYGQDLTITRGQLTWNYNPVSDPRINLRAERRIADVTAGIDVTGRAMQPRAQVWSDPSMSQSEALGYLVLGRSLTGATSDQTQQVNAASAALSAGSGLLASQLGAKLGLDDAGVSQSRALGGSVLGVGKFISPKLYVGYGVSLVGSGSVLTLKYLLSRGFDIEVESSTVENRGSLNWRREK</sequence>
<evidence type="ECO:0000256" key="3">
    <source>
        <dbReference type="ARBA" id="ARBA00022989"/>
    </source>
</evidence>
<comment type="subcellular location">
    <subcellularLocation>
        <location evidence="1">Membrane</location>
        <topology evidence="1">Single-pass membrane protein</topology>
    </subcellularLocation>
</comment>
<dbReference type="GO" id="GO:0005886">
    <property type="term" value="C:plasma membrane"/>
    <property type="evidence" value="ECO:0007669"/>
    <property type="project" value="InterPro"/>
</dbReference>
<evidence type="ECO:0000256" key="2">
    <source>
        <dbReference type="ARBA" id="ARBA00022692"/>
    </source>
</evidence>
<evidence type="ECO:0000313" key="8">
    <source>
        <dbReference type="Proteomes" id="UP000636938"/>
    </source>
</evidence>